<evidence type="ECO:0000256" key="4">
    <source>
        <dbReference type="ARBA" id="ARBA00010617"/>
    </source>
</evidence>
<name>A0AAD7WYN9_9TELE</name>
<protein>
    <recommendedName>
        <fullName evidence="18">Cytochrome P450</fullName>
    </recommendedName>
</protein>
<comment type="similarity">
    <text evidence="4 14">Belongs to the cytochrome P450 family.</text>
</comment>
<dbReference type="InterPro" id="IPR002401">
    <property type="entry name" value="Cyt_P450_E_grp-I"/>
</dbReference>
<dbReference type="InterPro" id="IPR050182">
    <property type="entry name" value="Cytochrome_P450_fam2"/>
</dbReference>
<evidence type="ECO:0000256" key="10">
    <source>
        <dbReference type="ARBA" id="ARBA00023004"/>
    </source>
</evidence>
<dbReference type="InterPro" id="IPR001128">
    <property type="entry name" value="Cyt_P450"/>
</dbReference>
<keyword evidence="17" id="KW-1185">Reference proteome</keyword>
<evidence type="ECO:0000256" key="11">
    <source>
        <dbReference type="ARBA" id="ARBA00023033"/>
    </source>
</evidence>
<dbReference type="PROSITE" id="PS00086">
    <property type="entry name" value="CYTOCHROME_P450"/>
    <property type="match status" value="1"/>
</dbReference>
<evidence type="ECO:0000256" key="5">
    <source>
        <dbReference type="ARBA" id="ARBA00022617"/>
    </source>
</evidence>
<evidence type="ECO:0000313" key="16">
    <source>
        <dbReference type="EMBL" id="KAJ8414581.1"/>
    </source>
</evidence>
<evidence type="ECO:0008006" key="18">
    <source>
        <dbReference type="Google" id="ProtNLM"/>
    </source>
</evidence>
<evidence type="ECO:0000256" key="15">
    <source>
        <dbReference type="SAM" id="MobiDB-lite"/>
    </source>
</evidence>
<feature type="compositionally biased region" description="Basic and acidic residues" evidence="15">
    <location>
        <begin position="12"/>
        <end position="22"/>
    </location>
</feature>
<evidence type="ECO:0000256" key="2">
    <source>
        <dbReference type="ARBA" id="ARBA00004174"/>
    </source>
</evidence>
<evidence type="ECO:0000256" key="8">
    <source>
        <dbReference type="ARBA" id="ARBA00022848"/>
    </source>
</evidence>
<comment type="subcellular location">
    <subcellularLocation>
        <location evidence="3">Endoplasmic reticulum membrane</location>
        <topology evidence="3">Peripheral membrane protein</topology>
    </subcellularLocation>
    <subcellularLocation>
        <location evidence="2">Microsome membrane</location>
        <topology evidence="2">Peripheral membrane protein</topology>
    </subcellularLocation>
</comment>
<evidence type="ECO:0000256" key="1">
    <source>
        <dbReference type="ARBA" id="ARBA00001971"/>
    </source>
</evidence>
<feature type="binding site" description="axial binding residue" evidence="13">
    <location>
        <position position="426"/>
    </location>
    <ligand>
        <name>heme</name>
        <dbReference type="ChEBI" id="CHEBI:30413"/>
    </ligand>
    <ligandPart>
        <name>Fe</name>
        <dbReference type="ChEBI" id="CHEBI:18248"/>
    </ligandPart>
</feature>
<evidence type="ECO:0000313" key="17">
    <source>
        <dbReference type="Proteomes" id="UP001221898"/>
    </source>
</evidence>
<organism evidence="16 17">
    <name type="scientific">Aldrovandia affinis</name>
    <dbReference type="NCBI Taxonomy" id="143900"/>
    <lineage>
        <taxon>Eukaryota</taxon>
        <taxon>Metazoa</taxon>
        <taxon>Chordata</taxon>
        <taxon>Craniata</taxon>
        <taxon>Vertebrata</taxon>
        <taxon>Euteleostomi</taxon>
        <taxon>Actinopterygii</taxon>
        <taxon>Neopterygii</taxon>
        <taxon>Teleostei</taxon>
        <taxon>Notacanthiformes</taxon>
        <taxon>Halosauridae</taxon>
        <taxon>Aldrovandia</taxon>
    </lineage>
</organism>
<comment type="caution">
    <text evidence="16">The sequence shown here is derived from an EMBL/GenBank/DDBJ whole genome shotgun (WGS) entry which is preliminary data.</text>
</comment>
<dbReference type="PRINTS" id="PR00385">
    <property type="entry name" value="P450"/>
</dbReference>
<dbReference type="GO" id="GO:0006805">
    <property type="term" value="P:xenobiotic metabolic process"/>
    <property type="evidence" value="ECO:0007669"/>
    <property type="project" value="TreeGrafter"/>
</dbReference>
<dbReference type="Pfam" id="PF00067">
    <property type="entry name" value="p450"/>
    <property type="match status" value="1"/>
</dbReference>
<feature type="region of interest" description="Disordered" evidence="15">
    <location>
        <begin position="1"/>
        <end position="33"/>
    </location>
</feature>
<dbReference type="Gene3D" id="1.10.630.10">
    <property type="entry name" value="Cytochrome P450"/>
    <property type="match status" value="1"/>
</dbReference>
<keyword evidence="12" id="KW-0472">Membrane</keyword>
<dbReference type="Proteomes" id="UP001221898">
    <property type="component" value="Unassembled WGS sequence"/>
</dbReference>
<dbReference type="CDD" id="cd11026">
    <property type="entry name" value="CYP2"/>
    <property type="match status" value="1"/>
</dbReference>
<keyword evidence="11 14" id="KW-0503">Monooxygenase</keyword>
<evidence type="ECO:0000256" key="14">
    <source>
        <dbReference type="RuleBase" id="RU000461"/>
    </source>
</evidence>
<dbReference type="InterPro" id="IPR017972">
    <property type="entry name" value="Cyt_P450_CS"/>
</dbReference>
<sequence>MLLLPPPPLRLRHTDSTVDRSEINSPPPVTHGQRAVDLKQPYRSYLEFSKKYGSVFTVWLGPKPVVVLAGYQTIKEALVNQGEEFSGRYNYPMLKKVSKGYGLLASSGKRCKDLRRFSIMTLKNFGMGRRSIEERVQEEARFLVKAFSEYGDSAFNPKLFLSNAVSNVICSIVFGQRFEYKDQRFQFLQHGIDAYFSFISSSKGQLYNIFPRLVQCLPGPHHELFQHLQKIREYLKLEADQRMENLDSNCPRDYIEAFLVRMKEQGDAASNEFHYNNLLSSIWNLFSAGTESTSSTLRQSLLLMMKYPHIQERIQKEIDEVVGSSRMPSIQDRQNMPYTDAVIHEVQRSMDLTPTSVPHKMMTDTEFKGYCIPEGTMVLPLLTSVLLDPKLWKNPDGFDPENFLDEKGRFKKNEAFLVFGLGKRACVGEGLARVELFLFFSSLLQHFTFTGAQPPEEINVTPACCSFGRLPRVYDCYVKVRE</sequence>
<dbReference type="PANTHER" id="PTHR24300">
    <property type="entry name" value="CYTOCHROME P450 508A4-RELATED"/>
    <property type="match status" value="1"/>
</dbReference>
<dbReference type="AlphaFoldDB" id="A0AAD7WYN9"/>
<keyword evidence="7" id="KW-0256">Endoplasmic reticulum</keyword>
<dbReference type="GO" id="GO:0005789">
    <property type="term" value="C:endoplasmic reticulum membrane"/>
    <property type="evidence" value="ECO:0007669"/>
    <property type="project" value="UniProtKB-SubCell"/>
</dbReference>
<dbReference type="EMBL" id="JAINUG010000012">
    <property type="protein sequence ID" value="KAJ8414581.1"/>
    <property type="molecule type" value="Genomic_DNA"/>
</dbReference>
<dbReference type="FunFam" id="1.10.630.10:FF:000238">
    <property type="entry name" value="Cytochrome P450 2A6"/>
    <property type="match status" value="1"/>
</dbReference>
<accession>A0AAD7WYN9</accession>
<dbReference type="GO" id="GO:0020037">
    <property type="term" value="F:heme binding"/>
    <property type="evidence" value="ECO:0007669"/>
    <property type="project" value="InterPro"/>
</dbReference>
<proteinExistence type="inferred from homology"/>
<keyword evidence="10 13" id="KW-0408">Iron</keyword>
<reference evidence="16" key="1">
    <citation type="journal article" date="2023" name="Science">
        <title>Genome structures resolve the early diversification of teleost fishes.</title>
        <authorList>
            <person name="Parey E."/>
            <person name="Louis A."/>
            <person name="Montfort J."/>
            <person name="Bouchez O."/>
            <person name="Roques C."/>
            <person name="Iampietro C."/>
            <person name="Lluch J."/>
            <person name="Castinel A."/>
            <person name="Donnadieu C."/>
            <person name="Desvignes T."/>
            <person name="Floi Bucao C."/>
            <person name="Jouanno E."/>
            <person name="Wen M."/>
            <person name="Mejri S."/>
            <person name="Dirks R."/>
            <person name="Jansen H."/>
            <person name="Henkel C."/>
            <person name="Chen W.J."/>
            <person name="Zahm M."/>
            <person name="Cabau C."/>
            <person name="Klopp C."/>
            <person name="Thompson A.W."/>
            <person name="Robinson-Rechavi M."/>
            <person name="Braasch I."/>
            <person name="Lecointre G."/>
            <person name="Bobe J."/>
            <person name="Postlethwait J.H."/>
            <person name="Berthelot C."/>
            <person name="Roest Crollius H."/>
            <person name="Guiguen Y."/>
        </authorList>
    </citation>
    <scope>NUCLEOTIDE SEQUENCE</scope>
    <source>
        <strain evidence="16">NC1722</strain>
    </source>
</reference>
<evidence type="ECO:0000256" key="7">
    <source>
        <dbReference type="ARBA" id="ARBA00022824"/>
    </source>
</evidence>
<evidence type="ECO:0000256" key="13">
    <source>
        <dbReference type="PIRSR" id="PIRSR602401-1"/>
    </source>
</evidence>
<dbReference type="PANTHER" id="PTHR24300:SF346">
    <property type="entry name" value="CYTOCHROME P450 2C44"/>
    <property type="match status" value="1"/>
</dbReference>
<evidence type="ECO:0000256" key="9">
    <source>
        <dbReference type="ARBA" id="ARBA00023002"/>
    </source>
</evidence>
<dbReference type="GO" id="GO:0005506">
    <property type="term" value="F:iron ion binding"/>
    <property type="evidence" value="ECO:0007669"/>
    <property type="project" value="InterPro"/>
</dbReference>
<keyword evidence="9 14" id="KW-0560">Oxidoreductase</keyword>
<comment type="cofactor">
    <cofactor evidence="1 13">
        <name>heme</name>
        <dbReference type="ChEBI" id="CHEBI:30413"/>
    </cofactor>
</comment>
<evidence type="ECO:0000256" key="3">
    <source>
        <dbReference type="ARBA" id="ARBA00004406"/>
    </source>
</evidence>
<evidence type="ECO:0000256" key="12">
    <source>
        <dbReference type="ARBA" id="ARBA00023136"/>
    </source>
</evidence>
<evidence type="ECO:0000256" key="6">
    <source>
        <dbReference type="ARBA" id="ARBA00022723"/>
    </source>
</evidence>
<dbReference type="GO" id="GO:0016712">
    <property type="term" value="F:oxidoreductase activity, acting on paired donors, with incorporation or reduction of molecular oxygen, reduced flavin or flavoprotein as one donor, and incorporation of one atom of oxygen"/>
    <property type="evidence" value="ECO:0007669"/>
    <property type="project" value="TreeGrafter"/>
</dbReference>
<gene>
    <name evidence="16" type="ORF">AAFF_G00037830</name>
</gene>
<dbReference type="PRINTS" id="PR00463">
    <property type="entry name" value="EP450I"/>
</dbReference>
<keyword evidence="8" id="KW-0492">Microsome</keyword>
<keyword evidence="5 13" id="KW-0349">Heme</keyword>
<dbReference type="GO" id="GO:0006082">
    <property type="term" value="P:organic acid metabolic process"/>
    <property type="evidence" value="ECO:0007669"/>
    <property type="project" value="TreeGrafter"/>
</dbReference>
<keyword evidence="6 13" id="KW-0479">Metal-binding</keyword>
<dbReference type="SUPFAM" id="SSF48264">
    <property type="entry name" value="Cytochrome P450"/>
    <property type="match status" value="1"/>
</dbReference>
<dbReference type="InterPro" id="IPR036396">
    <property type="entry name" value="Cyt_P450_sf"/>
</dbReference>